<name>A0ABS1VT48_9ACTN</name>
<feature type="signal peptide" evidence="1">
    <location>
        <begin position="1"/>
        <end position="28"/>
    </location>
</feature>
<dbReference type="Proteomes" id="UP000598996">
    <property type="component" value="Unassembled WGS sequence"/>
</dbReference>
<reference evidence="3 4" key="1">
    <citation type="submission" date="2021-01" db="EMBL/GenBank/DDBJ databases">
        <title>Actinoplanes sp. nov. LDG1-01 isolated from lichen.</title>
        <authorList>
            <person name="Saeng-In P."/>
            <person name="Phongsopitanun W."/>
            <person name="Kanchanasin P."/>
            <person name="Yuki M."/>
            <person name="Kudo T."/>
            <person name="Ohkuma M."/>
            <person name="Tanasupawat S."/>
        </authorList>
    </citation>
    <scope>NUCLEOTIDE SEQUENCE [LARGE SCALE GENOMIC DNA]</scope>
    <source>
        <strain evidence="3 4">LDG1-01</strain>
    </source>
</reference>
<keyword evidence="4" id="KW-1185">Reference proteome</keyword>
<dbReference type="CDD" id="cd00161">
    <property type="entry name" value="beta-trefoil_Ricin-like"/>
    <property type="match status" value="1"/>
</dbReference>
<dbReference type="Gene3D" id="2.80.10.50">
    <property type="match status" value="2"/>
</dbReference>
<evidence type="ECO:0000313" key="3">
    <source>
        <dbReference type="EMBL" id="MBL7257643.1"/>
    </source>
</evidence>
<feature type="chain" id="PRO_5045682802" evidence="1">
    <location>
        <begin position="29"/>
        <end position="214"/>
    </location>
</feature>
<sequence length="214" mass="22465">MRRSSAFLTALVTATLPALLMPIAPAQASPPLTDRPAPASLPLPAPAAGEVTARKAPGGDVVRGKPENAAPVDLVGLDFQLINAASRWCLTAELTELPCATTDPYRWRFRPADATGTFEILSVRANRCLTMPGATTTPGARAGLAPCAAVPSRRWQLRDAPGDTAKVVNTRTGKCLQIQSGVAVQDSCAGNQGTRRWTVRVVGLPFIGTTRTGK</sequence>
<organism evidence="3 4">
    <name type="scientific">Paractinoplanes lichenicola</name>
    <dbReference type="NCBI Taxonomy" id="2802976"/>
    <lineage>
        <taxon>Bacteria</taxon>
        <taxon>Bacillati</taxon>
        <taxon>Actinomycetota</taxon>
        <taxon>Actinomycetes</taxon>
        <taxon>Micromonosporales</taxon>
        <taxon>Micromonosporaceae</taxon>
        <taxon>Paractinoplanes</taxon>
    </lineage>
</organism>
<feature type="domain" description="Ricin B lectin" evidence="2">
    <location>
        <begin position="106"/>
        <end position="181"/>
    </location>
</feature>
<dbReference type="InterPro" id="IPR035992">
    <property type="entry name" value="Ricin_B-like_lectins"/>
</dbReference>
<dbReference type="SUPFAM" id="SSF50370">
    <property type="entry name" value="Ricin B-like lectins"/>
    <property type="match status" value="1"/>
</dbReference>
<keyword evidence="1" id="KW-0732">Signal</keyword>
<dbReference type="PROSITE" id="PS50231">
    <property type="entry name" value="RICIN_B_LECTIN"/>
    <property type="match status" value="1"/>
</dbReference>
<dbReference type="RefSeq" id="WP_202994269.1">
    <property type="nucleotide sequence ID" value="NZ_JAENHO010000007.1"/>
</dbReference>
<evidence type="ECO:0000313" key="4">
    <source>
        <dbReference type="Proteomes" id="UP000598996"/>
    </source>
</evidence>
<accession>A0ABS1VT48</accession>
<dbReference type="Pfam" id="PF14200">
    <property type="entry name" value="RicinB_lectin_2"/>
    <property type="match status" value="1"/>
</dbReference>
<proteinExistence type="predicted"/>
<dbReference type="InterPro" id="IPR000772">
    <property type="entry name" value="Ricin_B_lectin"/>
</dbReference>
<evidence type="ECO:0000259" key="2">
    <source>
        <dbReference type="Pfam" id="PF14200"/>
    </source>
</evidence>
<comment type="caution">
    <text evidence="3">The sequence shown here is derived from an EMBL/GenBank/DDBJ whole genome shotgun (WGS) entry which is preliminary data.</text>
</comment>
<protein>
    <submittedName>
        <fullName evidence="3">RICIN domain-containing protein</fullName>
    </submittedName>
</protein>
<evidence type="ECO:0000256" key="1">
    <source>
        <dbReference type="SAM" id="SignalP"/>
    </source>
</evidence>
<gene>
    <name evidence="3" type="ORF">JKJ07_25400</name>
</gene>
<dbReference type="EMBL" id="JAENHO010000007">
    <property type="protein sequence ID" value="MBL7257643.1"/>
    <property type="molecule type" value="Genomic_DNA"/>
</dbReference>